<evidence type="ECO:0000259" key="4">
    <source>
        <dbReference type="PROSITE" id="PS50932"/>
    </source>
</evidence>
<dbReference type="Gene3D" id="3.40.50.2300">
    <property type="match status" value="2"/>
</dbReference>
<dbReference type="InterPro" id="IPR010982">
    <property type="entry name" value="Lambda_DNA-bd_dom_sf"/>
</dbReference>
<keyword evidence="2" id="KW-0238">DNA-binding</keyword>
<dbReference type="KEGG" id="flh:EJ997_04290"/>
<dbReference type="InterPro" id="IPR046335">
    <property type="entry name" value="LacI/GalR-like_sensor"/>
</dbReference>
<evidence type="ECO:0000256" key="1">
    <source>
        <dbReference type="ARBA" id="ARBA00023015"/>
    </source>
</evidence>
<proteinExistence type="predicted"/>
<dbReference type="SUPFAM" id="SSF47413">
    <property type="entry name" value="lambda repressor-like DNA-binding domains"/>
    <property type="match status" value="1"/>
</dbReference>
<accession>A0A3S9PWE5</accession>
<dbReference type="GO" id="GO:0000976">
    <property type="term" value="F:transcription cis-regulatory region binding"/>
    <property type="evidence" value="ECO:0007669"/>
    <property type="project" value="TreeGrafter"/>
</dbReference>
<dbReference type="Proteomes" id="UP000280344">
    <property type="component" value="Chromosome"/>
</dbReference>
<dbReference type="CDD" id="cd01392">
    <property type="entry name" value="HTH_LacI"/>
    <property type="match status" value="1"/>
</dbReference>
<feature type="domain" description="HTH lacI-type" evidence="4">
    <location>
        <begin position="14"/>
        <end position="68"/>
    </location>
</feature>
<dbReference type="SMART" id="SM00354">
    <property type="entry name" value="HTH_LACI"/>
    <property type="match status" value="1"/>
</dbReference>
<dbReference type="Pfam" id="PF13377">
    <property type="entry name" value="Peripla_BP_3"/>
    <property type="match status" value="1"/>
</dbReference>
<dbReference type="PROSITE" id="PS50932">
    <property type="entry name" value="HTH_LACI_2"/>
    <property type="match status" value="1"/>
</dbReference>
<name>A0A3S9PWE5_9ACTO</name>
<dbReference type="PANTHER" id="PTHR30146">
    <property type="entry name" value="LACI-RELATED TRANSCRIPTIONAL REPRESSOR"/>
    <property type="match status" value="1"/>
</dbReference>
<dbReference type="InterPro" id="IPR028082">
    <property type="entry name" value="Peripla_BP_I"/>
</dbReference>
<dbReference type="InterPro" id="IPR000843">
    <property type="entry name" value="HTH_LacI"/>
</dbReference>
<dbReference type="CDD" id="cd06267">
    <property type="entry name" value="PBP1_LacI_sugar_binding-like"/>
    <property type="match status" value="1"/>
</dbReference>
<evidence type="ECO:0000256" key="2">
    <source>
        <dbReference type="ARBA" id="ARBA00023125"/>
    </source>
</evidence>
<evidence type="ECO:0000256" key="3">
    <source>
        <dbReference type="ARBA" id="ARBA00023163"/>
    </source>
</evidence>
<keyword evidence="1" id="KW-0805">Transcription regulation</keyword>
<dbReference type="SUPFAM" id="SSF53822">
    <property type="entry name" value="Periplasmic binding protein-like I"/>
    <property type="match status" value="1"/>
</dbReference>
<evidence type="ECO:0000313" key="5">
    <source>
        <dbReference type="EMBL" id="AZQ76676.1"/>
    </source>
</evidence>
<keyword evidence="6" id="KW-1185">Reference proteome</keyword>
<evidence type="ECO:0000313" key="6">
    <source>
        <dbReference type="Proteomes" id="UP000280344"/>
    </source>
</evidence>
<keyword evidence="3" id="KW-0804">Transcription</keyword>
<protein>
    <submittedName>
        <fullName evidence="5">LacI family transcriptional regulator</fullName>
    </submittedName>
</protein>
<sequence length="340" mass="35977">MVRSLGGQVEPGNVTQHDIARHAGVSRALVSLALSDSPKVARDTKKRILTAASELGYVRNISAASLVSQVAPIIGLILPDLANPYFEGLISAIQKDADEPSLLPLIATASNELNREEKIMQSFLELRVTGIISVSPATGTESLSRFGGRIPLVVIGQPDVGSHIDTVSLNEAQAAQLLAHHFAEQGWQRAVYIYDDQAQADRGLILRRHALHAACGEAGLSFSAISAGQSMQSAVSVAMESSPHSTVLIGHNDLIATQILSELRGAGYDVGQQVGVAGYDNTALSHEGNGGFTSISQPLDEISTRAISLVTTRAKRLYGPAQDVVVEPRLIVRSSTAKPL</sequence>
<gene>
    <name evidence="5" type="ORF">EJ997_04290</name>
</gene>
<dbReference type="OrthoDB" id="37081at2"/>
<dbReference type="Pfam" id="PF00356">
    <property type="entry name" value="LacI"/>
    <property type="match status" value="1"/>
</dbReference>
<dbReference type="PANTHER" id="PTHR30146:SF109">
    <property type="entry name" value="HTH-TYPE TRANSCRIPTIONAL REGULATOR GALS"/>
    <property type="match status" value="1"/>
</dbReference>
<dbReference type="EMBL" id="CP034593">
    <property type="protein sequence ID" value="AZQ76676.1"/>
    <property type="molecule type" value="Genomic_DNA"/>
</dbReference>
<organism evidence="5 6">
    <name type="scientific">Flaviflexus ciconiae</name>
    <dbReference type="NCBI Taxonomy" id="2496867"/>
    <lineage>
        <taxon>Bacteria</taxon>
        <taxon>Bacillati</taxon>
        <taxon>Actinomycetota</taxon>
        <taxon>Actinomycetes</taxon>
        <taxon>Actinomycetales</taxon>
        <taxon>Actinomycetaceae</taxon>
        <taxon>Flaviflexus</taxon>
    </lineage>
</organism>
<reference evidence="5 6" key="1">
    <citation type="submission" date="2018-12" db="EMBL/GenBank/DDBJ databases">
        <title>Complete genome sequence of Flaviflexus sp. H23T48.</title>
        <authorList>
            <person name="Bae J.-W."/>
            <person name="Lee J.-Y."/>
        </authorList>
    </citation>
    <scope>NUCLEOTIDE SEQUENCE [LARGE SCALE GENOMIC DNA]</scope>
    <source>
        <strain evidence="5 6">H23T48</strain>
    </source>
</reference>
<dbReference type="GO" id="GO:0003700">
    <property type="term" value="F:DNA-binding transcription factor activity"/>
    <property type="evidence" value="ECO:0007669"/>
    <property type="project" value="TreeGrafter"/>
</dbReference>
<dbReference type="AlphaFoldDB" id="A0A3S9PWE5"/>
<dbReference type="Gene3D" id="1.10.260.40">
    <property type="entry name" value="lambda repressor-like DNA-binding domains"/>
    <property type="match status" value="1"/>
</dbReference>